<dbReference type="PANTHER" id="PTHR42850">
    <property type="entry name" value="METALLOPHOSPHOESTERASE"/>
    <property type="match status" value="1"/>
</dbReference>
<dbReference type="Pfam" id="PF12850">
    <property type="entry name" value="Metallophos_2"/>
    <property type="match status" value="1"/>
</dbReference>
<feature type="domain" description="Calcineurin-like phosphoesterase" evidence="3">
    <location>
        <begin position="1"/>
        <end position="196"/>
    </location>
</feature>
<reference evidence="4" key="1">
    <citation type="submission" date="2014-11" db="EMBL/GenBank/DDBJ databases">
        <authorList>
            <person name="Malar M.C."/>
            <person name="Sen D."/>
            <person name="Tripathy S."/>
        </authorList>
    </citation>
    <scope>NUCLEOTIDE SEQUENCE</scope>
    <source>
        <strain evidence="4">BDU141951</strain>
    </source>
</reference>
<evidence type="ECO:0000256" key="2">
    <source>
        <dbReference type="RuleBase" id="RU362039"/>
    </source>
</evidence>
<reference evidence="4" key="2">
    <citation type="journal article" date="2015" name="Genome Announc.">
        <title>Draft Genome Sequence of Filamentous Marine Cyanobacterium Lyngbya confervoides Strain BDU141951.</title>
        <authorList>
            <person name="Chandrababunaidu M.M."/>
            <person name="Sen D."/>
            <person name="Tripathy S."/>
        </authorList>
    </citation>
    <scope>NUCLEOTIDE SEQUENCE</scope>
    <source>
        <strain evidence="4">BDU141951</strain>
    </source>
</reference>
<dbReference type="Gene3D" id="3.60.21.10">
    <property type="match status" value="1"/>
</dbReference>
<evidence type="ECO:0000313" key="4">
    <source>
        <dbReference type="EMBL" id="NEV66835.1"/>
    </source>
</evidence>
<dbReference type="InterPro" id="IPR029052">
    <property type="entry name" value="Metallo-depent_PP-like"/>
</dbReference>
<dbReference type="EC" id="3.1.4.-" evidence="2"/>
<comment type="caution">
    <text evidence="4">The sequence shown here is derived from an EMBL/GenBank/DDBJ whole genome shotgun (WGS) entry which is preliminary data.</text>
</comment>
<sequence length="237" mass="27066">MNIAILSDIHGNHIALNAVLKEIRQANVERLLLLGDYVGYYYQPAEVFRLLEDWPKDMIQGNHERFLLDFEAGQCLRDEIHRKYGSGLSIAFDELTREQIHILKKLPASLMCSIDDLNFLLSHGSPQDADRYIYPDSPKTELDKIASFNADFVLMGHTHHPFVYASKNGTVLLNPGSVGQPRDVGNLASWCLVNTNSKTISMKRTLFDPRVIIDEAKSRDPHLPYLWEVLQRGWYSV</sequence>
<dbReference type="EMBL" id="JTHE02000003">
    <property type="protein sequence ID" value="NEV66835.1"/>
    <property type="molecule type" value="Genomic_DNA"/>
</dbReference>
<gene>
    <name evidence="4" type="ORF">QQ91_006865</name>
</gene>
<dbReference type="InterPro" id="IPR050126">
    <property type="entry name" value="Ap4A_hydrolase"/>
</dbReference>
<dbReference type="NCBIfam" id="TIGR00040">
    <property type="entry name" value="yfcE"/>
    <property type="match status" value="1"/>
</dbReference>
<evidence type="ECO:0000259" key="3">
    <source>
        <dbReference type="Pfam" id="PF12850"/>
    </source>
</evidence>
<organism evidence="4">
    <name type="scientific">Lyngbya confervoides BDU141951</name>
    <dbReference type="NCBI Taxonomy" id="1574623"/>
    <lineage>
        <taxon>Bacteria</taxon>
        <taxon>Bacillati</taxon>
        <taxon>Cyanobacteriota</taxon>
        <taxon>Cyanophyceae</taxon>
        <taxon>Oscillatoriophycideae</taxon>
        <taxon>Oscillatoriales</taxon>
        <taxon>Microcoleaceae</taxon>
        <taxon>Lyngbya</taxon>
    </lineage>
</organism>
<evidence type="ECO:0000256" key="1">
    <source>
        <dbReference type="ARBA" id="ARBA00008950"/>
    </source>
</evidence>
<dbReference type="GO" id="GO:0046872">
    <property type="term" value="F:metal ion binding"/>
    <property type="evidence" value="ECO:0007669"/>
    <property type="project" value="UniProtKB-KW"/>
</dbReference>
<dbReference type="InterPro" id="IPR024654">
    <property type="entry name" value="Calcineurin-like_PHP_lpxH"/>
</dbReference>
<dbReference type="GO" id="GO:0016791">
    <property type="term" value="F:phosphatase activity"/>
    <property type="evidence" value="ECO:0007669"/>
    <property type="project" value="TreeGrafter"/>
</dbReference>
<keyword evidence="2" id="KW-0479">Metal-binding</keyword>
<name>A0A0C1V4I0_9CYAN</name>
<proteinExistence type="inferred from homology"/>
<dbReference type="PIRSF" id="PIRSF000883">
    <property type="entry name" value="Pesterase_MJ0912"/>
    <property type="match status" value="1"/>
</dbReference>
<dbReference type="SUPFAM" id="SSF56300">
    <property type="entry name" value="Metallo-dependent phosphatases"/>
    <property type="match status" value="1"/>
</dbReference>
<comment type="similarity">
    <text evidence="1 2">Belongs to the metallophosphoesterase superfamily. YfcE family.</text>
</comment>
<accession>A0A0C1V4I0</accession>
<comment type="cofactor">
    <cofactor evidence="2">
        <name>a divalent metal cation</name>
        <dbReference type="ChEBI" id="CHEBI:60240"/>
    </cofactor>
</comment>
<protein>
    <recommendedName>
        <fullName evidence="2">Phosphoesterase</fullName>
        <ecNumber evidence="2">3.1.4.-</ecNumber>
    </recommendedName>
</protein>
<dbReference type="PANTHER" id="PTHR42850:SF2">
    <property type="entry name" value="BLL5683 PROTEIN"/>
    <property type="match status" value="1"/>
</dbReference>
<dbReference type="GO" id="GO:0005737">
    <property type="term" value="C:cytoplasm"/>
    <property type="evidence" value="ECO:0007669"/>
    <property type="project" value="TreeGrafter"/>
</dbReference>
<dbReference type="InterPro" id="IPR011152">
    <property type="entry name" value="Pesterase_MJ0912"/>
</dbReference>
<dbReference type="InterPro" id="IPR000979">
    <property type="entry name" value="Phosphodiesterase_MJ0936/Vps29"/>
</dbReference>
<dbReference type="AlphaFoldDB" id="A0A0C1V4I0"/>
<reference evidence="4" key="3">
    <citation type="submission" date="2020-02" db="EMBL/GenBank/DDBJ databases">
        <authorList>
            <person name="Sarangi A.N."/>
            <person name="Ghosh S."/>
            <person name="Mukherjee M."/>
            <person name="Tripathy S."/>
        </authorList>
    </citation>
    <scope>NUCLEOTIDE SEQUENCE</scope>
    <source>
        <strain evidence="4">BDU141951</strain>
    </source>
</reference>